<reference evidence="3" key="1">
    <citation type="submission" date="2021-02" db="EMBL/GenBank/DDBJ databases">
        <authorList>
            <person name="Nowell W R."/>
        </authorList>
    </citation>
    <scope>NUCLEOTIDE SEQUENCE</scope>
</reference>
<feature type="domain" description="RRM" evidence="1">
    <location>
        <begin position="6"/>
        <end position="71"/>
    </location>
</feature>
<dbReference type="AlphaFoldDB" id="A0A819KUZ7"/>
<proteinExistence type="predicted"/>
<dbReference type="Proteomes" id="UP000663882">
    <property type="component" value="Unassembled WGS sequence"/>
</dbReference>
<dbReference type="EMBL" id="CAJNOO010003686">
    <property type="protein sequence ID" value="CAF1350077.1"/>
    <property type="molecule type" value="Genomic_DNA"/>
</dbReference>
<evidence type="ECO:0000313" key="3">
    <source>
        <dbReference type="EMBL" id="CAF3952559.1"/>
    </source>
</evidence>
<evidence type="ECO:0000313" key="4">
    <source>
        <dbReference type="Proteomes" id="UP000663823"/>
    </source>
</evidence>
<evidence type="ECO:0000259" key="1">
    <source>
        <dbReference type="SMART" id="SM00360"/>
    </source>
</evidence>
<name>A0A819KUZ7_9BILA</name>
<gene>
    <name evidence="3" type="ORF">OTI717_LOCUS26464</name>
    <name evidence="2" type="ORF">RFH988_LOCUS32252</name>
</gene>
<dbReference type="GO" id="GO:0003723">
    <property type="term" value="F:RNA binding"/>
    <property type="evidence" value="ECO:0007669"/>
    <property type="project" value="InterPro"/>
</dbReference>
<accession>A0A819KUZ7</accession>
<protein>
    <recommendedName>
        <fullName evidence="1">RRM domain-containing protein</fullName>
    </recommendedName>
</protein>
<dbReference type="Proteomes" id="UP000663823">
    <property type="component" value="Unassembled WGS sequence"/>
</dbReference>
<dbReference type="OrthoDB" id="10504637at2759"/>
<dbReference type="InterPro" id="IPR000504">
    <property type="entry name" value="RRM_dom"/>
</dbReference>
<evidence type="ECO:0000313" key="2">
    <source>
        <dbReference type="EMBL" id="CAF1350077.1"/>
    </source>
</evidence>
<dbReference type="SUPFAM" id="SSF54928">
    <property type="entry name" value="RNA-binding domain, RBD"/>
    <property type="match status" value="1"/>
</dbReference>
<dbReference type="Gene3D" id="3.30.70.330">
    <property type="match status" value="1"/>
</dbReference>
<organism evidence="3 4">
    <name type="scientific">Rotaria sordida</name>
    <dbReference type="NCBI Taxonomy" id="392033"/>
    <lineage>
        <taxon>Eukaryota</taxon>
        <taxon>Metazoa</taxon>
        <taxon>Spiralia</taxon>
        <taxon>Gnathifera</taxon>
        <taxon>Rotifera</taxon>
        <taxon>Eurotatoria</taxon>
        <taxon>Bdelloidea</taxon>
        <taxon>Philodinida</taxon>
        <taxon>Philodinidae</taxon>
        <taxon>Rotaria</taxon>
    </lineage>
</organism>
<dbReference type="EMBL" id="CAJOAX010005562">
    <property type="protein sequence ID" value="CAF3952559.1"/>
    <property type="molecule type" value="Genomic_DNA"/>
</dbReference>
<dbReference type="InterPro" id="IPR012677">
    <property type="entry name" value="Nucleotide-bd_a/b_plait_sf"/>
</dbReference>
<dbReference type="SMART" id="SM00360">
    <property type="entry name" value="RRM"/>
    <property type="match status" value="1"/>
</dbReference>
<dbReference type="InterPro" id="IPR035979">
    <property type="entry name" value="RBD_domain_sf"/>
</dbReference>
<comment type="caution">
    <text evidence="3">The sequence shown here is derived from an EMBL/GenBank/DDBJ whole genome shotgun (WGS) entry which is preliminary data.</text>
</comment>
<sequence length="114" mass="12931">MKDICTLHVRPIPSGLSFEKPLEDYFKYYGKVNRVARHGTFALITFEDYDSVDKALLDIPHRIGEHTLSVQKYSATTSDPVLVEPRSVSEGHLLASHHTEVLEEHLRGVEAEPF</sequence>